<dbReference type="NCBIfam" id="TIGR03965">
    <property type="entry name" value="mycofact_glyco"/>
    <property type="match status" value="1"/>
</dbReference>
<evidence type="ECO:0000313" key="2">
    <source>
        <dbReference type="EMBL" id="SDE03606.1"/>
    </source>
</evidence>
<dbReference type="Gene3D" id="3.90.550.10">
    <property type="entry name" value="Spore Coat Polysaccharide Biosynthesis Protein SpsA, Chain A"/>
    <property type="match status" value="1"/>
</dbReference>
<dbReference type="AlphaFoldDB" id="A0A1G6ZPW5"/>
<dbReference type="InterPro" id="IPR023981">
    <property type="entry name" value="MftF"/>
</dbReference>
<dbReference type="InterPro" id="IPR001173">
    <property type="entry name" value="Glyco_trans_2-like"/>
</dbReference>
<dbReference type="SUPFAM" id="SSF53448">
    <property type="entry name" value="Nucleotide-diphospho-sugar transferases"/>
    <property type="match status" value="1"/>
</dbReference>
<keyword evidence="2" id="KW-0808">Transferase</keyword>
<keyword evidence="3" id="KW-1185">Reference proteome</keyword>
<dbReference type="GO" id="GO:0016740">
    <property type="term" value="F:transferase activity"/>
    <property type="evidence" value="ECO:0007669"/>
    <property type="project" value="UniProtKB-KW"/>
</dbReference>
<dbReference type="Proteomes" id="UP000199417">
    <property type="component" value="Unassembled WGS sequence"/>
</dbReference>
<dbReference type="EMBL" id="FNAB01000009">
    <property type="protein sequence ID" value="SDE03606.1"/>
    <property type="molecule type" value="Genomic_DNA"/>
</dbReference>
<name>A0A1G6ZPW5_9NOCA</name>
<evidence type="ECO:0000259" key="1">
    <source>
        <dbReference type="Pfam" id="PF00535"/>
    </source>
</evidence>
<dbReference type="STRING" id="168276.SAMN05444580_10954"/>
<dbReference type="PANTHER" id="PTHR43646:SF6">
    <property type="entry name" value="PRE-MYCOFACTOCIN GLYCOSYLTRANSFERASE"/>
    <property type="match status" value="1"/>
</dbReference>
<dbReference type="Pfam" id="PF00535">
    <property type="entry name" value="Glycos_transf_2"/>
    <property type="match status" value="1"/>
</dbReference>
<accession>A0A1G6ZPW5</accession>
<proteinExistence type="predicted"/>
<sequence length="465" mass="49863">MRQARLPDGFGVRIDPRVRAFSGGQVLIGGTPTRMLKLAPTAAAMIGDGYLKVVDSQSAAVARHLLDSGVANPRPMSSPSIRDVTVVIPLRNNAAGLNRLLPALRGLEVIVVDDGSDTPVTPPPVTDGRGSVRVLRHETSQGPAAARNTGIDAVTTEFVALLDSDVVPRSGWLDAMLGHFSDPGVAMVAPRIVALVPEGGVIARYEHARSSLDLGRKEASVRAGGAVSYVPSAAMVVRRCALDDCGGFDTSMHVGEDVDLCWRLHDAGWRLRYEPIARVAHDHRVSFRNWFGRKVFYGTSAAPLASRHAGLVPPVAMSWWTLASWVLLATGTRMGVVGALVTQTVTVVRLRRTFRELDKPTRIALVLAAQGLAGGAWQLASAMCRHYWPVTVFAAVVSPRVRRAVLAVAIAEGAADWWTHREPGGLGPVRHVLFKRLDDIAYGTGLWRGAVSDRSLAALTPRLKG</sequence>
<protein>
    <submittedName>
        <fullName evidence="2">Mycofactocin system glycosyltransferase</fullName>
    </submittedName>
</protein>
<dbReference type="RefSeq" id="WP_072842763.1">
    <property type="nucleotide sequence ID" value="NZ_FNAB01000009.1"/>
</dbReference>
<reference evidence="2 3" key="1">
    <citation type="submission" date="2016-10" db="EMBL/GenBank/DDBJ databases">
        <authorList>
            <person name="de Groot N.N."/>
        </authorList>
    </citation>
    <scope>NUCLEOTIDE SEQUENCE [LARGE SCALE GENOMIC DNA]</scope>
    <source>
        <strain evidence="2 3">JCM 11308</strain>
    </source>
</reference>
<dbReference type="InterPro" id="IPR029044">
    <property type="entry name" value="Nucleotide-diphossugar_trans"/>
</dbReference>
<dbReference type="PANTHER" id="PTHR43646">
    <property type="entry name" value="GLYCOSYLTRANSFERASE"/>
    <property type="match status" value="1"/>
</dbReference>
<gene>
    <name evidence="2" type="ORF">SAMN05444580_10954</name>
</gene>
<evidence type="ECO:0000313" key="3">
    <source>
        <dbReference type="Proteomes" id="UP000199417"/>
    </source>
</evidence>
<feature type="domain" description="Glycosyltransferase 2-like" evidence="1">
    <location>
        <begin position="85"/>
        <end position="238"/>
    </location>
</feature>
<organism evidence="2 3">
    <name type="scientific">Rhodococcus tukisamuensis</name>
    <dbReference type="NCBI Taxonomy" id="168276"/>
    <lineage>
        <taxon>Bacteria</taxon>
        <taxon>Bacillati</taxon>
        <taxon>Actinomycetota</taxon>
        <taxon>Actinomycetes</taxon>
        <taxon>Mycobacteriales</taxon>
        <taxon>Nocardiaceae</taxon>
        <taxon>Rhodococcus</taxon>
    </lineage>
</organism>